<dbReference type="Gene3D" id="3.20.20.370">
    <property type="entry name" value="Glycoside hydrolase/deacetylase"/>
    <property type="match status" value="1"/>
</dbReference>
<accession>X1CI65</accession>
<dbReference type="EMBL" id="BART01036079">
    <property type="protein sequence ID" value="GAH07357.1"/>
    <property type="molecule type" value="Genomic_DNA"/>
</dbReference>
<proteinExistence type="predicted"/>
<dbReference type="GO" id="GO:0016810">
    <property type="term" value="F:hydrolase activity, acting on carbon-nitrogen (but not peptide) bonds"/>
    <property type="evidence" value="ECO:0007669"/>
    <property type="project" value="InterPro"/>
</dbReference>
<dbReference type="InterPro" id="IPR011330">
    <property type="entry name" value="Glyco_hydro/deAcase_b/a-brl"/>
</dbReference>
<sequence>FVLVSVVKRNPSLLEKITSRGHEVAIHGLEHQSILDLGSEEFKHQIHEAKIYVEKEIGERVYGYRTPNFQINSEGIEIIEGCGYEYDSSINPCLKIPGWYGDPKAPIHPYKIGESMIEFPASVYPLIRLPGGIHAPRFIFMEAIFLG</sequence>
<dbReference type="PROSITE" id="PS51677">
    <property type="entry name" value="NODB"/>
    <property type="match status" value="1"/>
</dbReference>
<reference evidence="2" key="1">
    <citation type="journal article" date="2014" name="Front. Microbiol.">
        <title>High frequency of phylogenetically diverse reductive dehalogenase-homologous genes in deep subseafloor sedimentary metagenomes.</title>
        <authorList>
            <person name="Kawai M."/>
            <person name="Futagami T."/>
            <person name="Toyoda A."/>
            <person name="Takaki Y."/>
            <person name="Nishi S."/>
            <person name="Hori S."/>
            <person name="Arai W."/>
            <person name="Tsubouchi T."/>
            <person name="Morono Y."/>
            <person name="Uchiyama I."/>
            <person name="Ito T."/>
            <person name="Fujiyama A."/>
            <person name="Inagaki F."/>
            <person name="Takami H."/>
        </authorList>
    </citation>
    <scope>NUCLEOTIDE SEQUENCE</scope>
    <source>
        <strain evidence="2">Expedition CK06-06</strain>
    </source>
</reference>
<feature type="non-terminal residue" evidence="2">
    <location>
        <position position="1"/>
    </location>
</feature>
<evidence type="ECO:0000259" key="1">
    <source>
        <dbReference type="PROSITE" id="PS51677"/>
    </source>
</evidence>
<dbReference type="AlphaFoldDB" id="X1CI65"/>
<dbReference type="SUPFAM" id="SSF88713">
    <property type="entry name" value="Glycoside hydrolase/deacetylase"/>
    <property type="match status" value="1"/>
</dbReference>
<gene>
    <name evidence="2" type="ORF">S01H4_60997</name>
</gene>
<dbReference type="PANTHER" id="PTHR47561:SF1">
    <property type="entry name" value="POLYSACCHARIDE DEACETYLASE FAMILY PROTEIN (AFU_ORTHOLOGUE AFUA_6G05030)"/>
    <property type="match status" value="1"/>
</dbReference>
<organism evidence="2">
    <name type="scientific">marine sediment metagenome</name>
    <dbReference type="NCBI Taxonomy" id="412755"/>
    <lineage>
        <taxon>unclassified sequences</taxon>
        <taxon>metagenomes</taxon>
        <taxon>ecological metagenomes</taxon>
    </lineage>
</organism>
<dbReference type="PANTHER" id="PTHR47561">
    <property type="entry name" value="POLYSACCHARIDE DEACETYLASE FAMILY PROTEIN (AFU_ORTHOLOGUE AFUA_6G05030)"/>
    <property type="match status" value="1"/>
</dbReference>
<evidence type="ECO:0000313" key="2">
    <source>
        <dbReference type="EMBL" id="GAH07357.1"/>
    </source>
</evidence>
<comment type="caution">
    <text evidence="2">The sequence shown here is derived from an EMBL/GenBank/DDBJ whole genome shotgun (WGS) entry which is preliminary data.</text>
</comment>
<dbReference type="Pfam" id="PF01522">
    <property type="entry name" value="Polysacc_deac_1"/>
    <property type="match status" value="1"/>
</dbReference>
<dbReference type="InterPro" id="IPR002509">
    <property type="entry name" value="NODB_dom"/>
</dbReference>
<protein>
    <recommendedName>
        <fullName evidence="1">NodB homology domain-containing protein</fullName>
    </recommendedName>
</protein>
<name>X1CI65_9ZZZZ</name>
<feature type="domain" description="NodB homology" evidence="1">
    <location>
        <begin position="1"/>
        <end position="147"/>
    </location>
</feature>
<dbReference type="GO" id="GO:0005975">
    <property type="term" value="P:carbohydrate metabolic process"/>
    <property type="evidence" value="ECO:0007669"/>
    <property type="project" value="InterPro"/>
</dbReference>